<protein>
    <submittedName>
        <fullName evidence="1">Uncharacterized protein</fullName>
    </submittedName>
</protein>
<gene>
    <name evidence="1" type="ORF">CJD38_14840</name>
</gene>
<dbReference type="AlphaFoldDB" id="A0A2T5MCD4"/>
<organism evidence="1 2">
    <name type="scientific">Stenotrophobium rhamnosiphilum</name>
    <dbReference type="NCBI Taxonomy" id="2029166"/>
    <lineage>
        <taxon>Bacteria</taxon>
        <taxon>Pseudomonadati</taxon>
        <taxon>Pseudomonadota</taxon>
        <taxon>Gammaproteobacteria</taxon>
        <taxon>Nevskiales</taxon>
        <taxon>Nevskiaceae</taxon>
        <taxon>Stenotrophobium</taxon>
    </lineage>
</organism>
<dbReference type="Proteomes" id="UP000244248">
    <property type="component" value="Unassembled WGS sequence"/>
</dbReference>
<evidence type="ECO:0000313" key="2">
    <source>
        <dbReference type="Proteomes" id="UP000244248"/>
    </source>
</evidence>
<dbReference type="EMBL" id="QANS01000006">
    <property type="protein sequence ID" value="PTU30226.1"/>
    <property type="molecule type" value="Genomic_DNA"/>
</dbReference>
<name>A0A2T5MCD4_9GAMM</name>
<proteinExistence type="predicted"/>
<comment type="caution">
    <text evidence="1">The sequence shown here is derived from an EMBL/GenBank/DDBJ whole genome shotgun (WGS) entry which is preliminary data.</text>
</comment>
<reference evidence="1 2" key="1">
    <citation type="submission" date="2018-04" db="EMBL/GenBank/DDBJ databases">
        <title>Novel species isolated from glacier.</title>
        <authorList>
            <person name="Liu Q."/>
            <person name="Xin Y.-H."/>
        </authorList>
    </citation>
    <scope>NUCLEOTIDE SEQUENCE [LARGE SCALE GENOMIC DNA]</scope>
    <source>
        <strain evidence="1 2">GT1R17</strain>
    </source>
</reference>
<evidence type="ECO:0000313" key="1">
    <source>
        <dbReference type="EMBL" id="PTU30226.1"/>
    </source>
</evidence>
<sequence length="76" mass="8505">MCLEGGSSSKSELPVLDEILKEVYALPGGAKPITFNNQAANVPEKIQYEICTLRSITFMSNIDKKSYEQCRASYRK</sequence>
<accession>A0A2T5MCD4</accession>
<keyword evidence="2" id="KW-1185">Reference proteome</keyword>